<protein>
    <recommendedName>
        <fullName evidence="4">Fungal N-terminal domain-containing protein</fullName>
    </recommendedName>
</protein>
<dbReference type="OrthoDB" id="1668230at2759"/>
<dbReference type="Proteomes" id="UP000310189">
    <property type="component" value="Unassembled WGS sequence"/>
</dbReference>
<dbReference type="AlphaFoldDB" id="A0A4T0FNS4"/>
<dbReference type="CDD" id="cd21037">
    <property type="entry name" value="MLKL_NTD"/>
    <property type="match status" value="1"/>
</dbReference>
<evidence type="ECO:0008006" key="4">
    <source>
        <dbReference type="Google" id="ProtNLM"/>
    </source>
</evidence>
<accession>A0A4T0FNS4</accession>
<evidence type="ECO:0000313" key="3">
    <source>
        <dbReference type="Proteomes" id="UP000310189"/>
    </source>
</evidence>
<dbReference type="InterPro" id="IPR036537">
    <property type="entry name" value="Adaptor_Cbl_N_dom_sf"/>
</dbReference>
<reference evidence="2 3" key="1">
    <citation type="submission" date="2019-03" db="EMBL/GenBank/DDBJ databases">
        <title>Sequencing 23 genomes of Wallemia ichthyophaga.</title>
        <authorList>
            <person name="Gostincar C."/>
        </authorList>
    </citation>
    <scope>NUCLEOTIDE SEQUENCE [LARGE SCALE GENOMIC DNA]</scope>
    <source>
        <strain evidence="2 3">EXF-5753</strain>
    </source>
</reference>
<evidence type="ECO:0000313" key="2">
    <source>
        <dbReference type="EMBL" id="TIA90049.1"/>
    </source>
</evidence>
<gene>
    <name evidence="2" type="ORF">E3P99_01776</name>
</gene>
<proteinExistence type="predicted"/>
<dbReference type="EMBL" id="SPNW01000022">
    <property type="protein sequence ID" value="TIA90049.1"/>
    <property type="molecule type" value="Genomic_DNA"/>
</dbReference>
<dbReference type="InterPro" id="IPR059179">
    <property type="entry name" value="MLKL-like_MCAfunc"/>
</dbReference>
<organism evidence="2 3">
    <name type="scientific">Wallemia hederae</name>
    <dbReference type="NCBI Taxonomy" id="1540922"/>
    <lineage>
        <taxon>Eukaryota</taxon>
        <taxon>Fungi</taxon>
        <taxon>Dikarya</taxon>
        <taxon>Basidiomycota</taxon>
        <taxon>Wallemiomycotina</taxon>
        <taxon>Wallemiomycetes</taxon>
        <taxon>Wallemiales</taxon>
        <taxon>Wallemiaceae</taxon>
        <taxon>Wallemia</taxon>
    </lineage>
</organism>
<evidence type="ECO:0000256" key="1">
    <source>
        <dbReference type="SAM" id="Coils"/>
    </source>
</evidence>
<sequence length="273" mass="31323">MSKTNHDEYVAAAKEIASCLGVNLHDLISRTTPILEFSPVPIRPAVEVFLSTFAMITEVQDQFSQSLRLISRCAKLLKGIREHTDGLDDLILPPRLAASIHSFERLLMDVQVFIQDLTRRGWFKRLIYRHKIRAHLDNFDVLIDELAQEFGIRSHLVMHARLTEEIVGRQQDATRIRSMLSDALDNDETLLRQLQQQRMSIQSLEDALNKHMAIQSDIDHAQEQQQDNGAHQLTQLNQPKNKPFRPTMNRLSSFVNVYNDSHVKSSIKRLAGV</sequence>
<keyword evidence="3" id="KW-1185">Reference proteome</keyword>
<feature type="coiled-coil region" evidence="1">
    <location>
        <begin position="177"/>
        <end position="224"/>
    </location>
</feature>
<comment type="caution">
    <text evidence="2">The sequence shown here is derived from an EMBL/GenBank/DDBJ whole genome shotgun (WGS) entry which is preliminary data.</text>
</comment>
<keyword evidence="1" id="KW-0175">Coiled coil</keyword>
<dbReference type="Gene3D" id="1.20.930.20">
    <property type="entry name" value="Adaptor protein Cbl, N-terminal domain"/>
    <property type="match status" value="1"/>
</dbReference>
<name>A0A4T0FNS4_9BASI</name>
<dbReference type="GO" id="GO:0007166">
    <property type="term" value="P:cell surface receptor signaling pathway"/>
    <property type="evidence" value="ECO:0007669"/>
    <property type="project" value="InterPro"/>
</dbReference>